<keyword evidence="3" id="KW-1185">Reference proteome</keyword>
<comment type="caution">
    <text evidence="2">The sequence shown here is derived from an EMBL/GenBank/DDBJ whole genome shotgun (WGS) entry which is preliminary data.</text>
</comment>
<dbReference type="AlphaFoldDB" id="A0A562QT30"/>
<protein>
    <submittedName>
        <fullName evidence="2">Nuclease-like protein</fullName>
    </submittedName>
</protein>
<evidence type="ECO:0000313" key="2">
    <source>
        <dbReference type="EMBL" id="TWI59847.1"/>
    </source>
</evidence>
<dbReference type="RefSeq" id="WP_144448673.1">
    <property type="nucleotide sequence ID" value="NZ_VLKZ01000001.1"/>
</dbReference>
<proteinExistence type="predicted"/>
<sequence>MITKERKRPLKIQKLEALLRRLPSHHPKYEMIKEALAKSIAGFRGEQSLDYYLSFLPSNEFLILHDIRFPYDENSYFQLDTLILSTRFLVILEVKNIAGTLYFDQAFQQLIRILDGKEEGFLDPLLQIKRQHMQLETWLAQRKNLPLPPIESFIVISHPSTIIKSSPNHKEAFEKVIRPPMIPLTIEHLKRFHTKEILPMKPLKRLATLIQKQHTPSNPDLLHQFQIDKSELLRGVICPTCMRRPLVRKRGSWYCPYCESSSKDAHVSSLQDYFLLIGPTISNQQLRDFLQISSATIAKKLLVSLDLKQSGVTKGRTYELETLLNHK</sequence>
<feature type="domain" description="NERD" evidence="1">
    <location>
        <begin position="41"/>
        <end position="158"/>
    </location>
</feature>
<accession>A0A562QT30</accession>
<dbReference type="EMBL" id="VLKZ01000001">
    <property type="protein sequence ID" value="TWI59847.1"/>
    <property type="molecule type" value="Genomic_DNA"/>
</dbReference>
<dbReference type="Pfam" id="PF08378">
    <property type="entry name" value="NERD"/>
    <property type="match status" value="1"/>
</dbReference>
<dbReference type="OrthoDB" id="569879at2"/>
<name>A0A562QT30_9BACI</name>
<dbReference type="InterPro" id="IPR011528">
    <property type="entry name" value="NERD"/>
</dbReference>
<gene>
    <name evidence="2" type="ORF">IQ10_00269</name>
</gene>
<evidence type="ECO:0000259" key="1">
    <source>
        <dbReference type="PROSITE" id="PS50965"/>
    </source>
</evidence>
<dbReference type="Proteomes" id="UP000315711">
    <property type="component" value="Unassembled WGS sequence"/>
</dbReference>
<evidence type="ECO:0000313" key="3">
    <source>
        <dbReference type="Proteomes" id="UP000315711"/>
    </source>
</evidence>
<organism evidence="2 3">
    <name type="scientific">Halalkalibacter nanhaiisediminis</name>
    <dbReference type="NCBI Taxonomy" id="688079"/>
    <lineage>
        <taxon>Bacteria</taxon>
        <taxon>Bacillati</taxon>
        <taxon>Bacillota</taxon>
        <taxon>Bacilli</taxon>
        <taxon>Bacillales</taxon>
        <taxon>Bacillaceae</taxon>
        <taxon>Halalkalibacter</taxon>
    </lineage>
</organism>
<dbReference type="PROSITE" id="PS50965">
    <property type="entry name" value="NERD"/>
    <property type="match status" value="1"/>
</dbReference>
<reference evidence="2 3" key="1">
    <citation type="journal article" date="2015" name="Stand. Genomic Sci.">
        <title>Genomic Encyclopedia of Bacterial and Archaeal Type Strains, Phase III: the genomes of soil and plant-associated and newly described type strains.</title>
        <authorList>
            <person name="Whitman W.B."/>
            <person name="Woyke T."/>
            <person name="Klenk H.P."/>
            <person name="Zhou Y."/>
            <person name="Lilburn T.G."/>
            <person name="Beck B.J."/>
            <person name="De Vos P."/>
            <person name="Vandamme P."/>
            <person name="Eisen J.A."/>
            <person name="Garrity G."/>
            <person name="Hugenholtz P."/>
            <person name="Kyrpides N.C."/>
        </authorList>
    </citation>
    <scope>NUCLEOTIDE SEQUENCE [LARGE SCALE GENOMIC DNA]</scope>
    <source>
        <strain evidence="2 3">CGMCC 1.10116</strain>
    </source>
</reference>